<dbReference type="SMART" id="SM00503">
    <property type="entry name" value="SynN"/>
    <property type="match status" value="1"/>
</dbReference>
<dbReference type="GO" id="GO:0016192">
    <property type="term" value="P:vesicle-mediated transport"/>
    <property type="evidence" value="ECO:0007669"/>
    <property type="project" value="InterPro"/>
</dbReference>
<organism evidence="5 6">
    <name type="scientific">Corymbia citriodora subsp. variegata</name>
    <dbReference type="NCBI Taxonomy" id="360336"/>
    <lineage>
        <taxon>Eukaryota</taxon>
        <taxon>Viridiplantae</taxon>
        <taxon>Streptophyta</taxon>
        <taxon>Embryophyta</taxon>
        <taxon>Tracheophyta</taxon>
        <taxon>Spermatophyta</taxon>
        <taxon>Magnoliopsida</taxon>
        <taxon>eudicotyledons</taxon>
        <taxon>Gunneridae</taxon>
        <taxon>Pentapetalae</taxon>
        <taxon>rosids</taxon>
        <taxon>malvids</taxon>
        <taxon>Myrtales</taxon>
        <taxon>Myrtaceae</taxon>
        <taxon>Myrtoideae</taxon>
        <taxon>Eucalypteae</taxon>
        <taxon>Corymbia</taxon>
    </lineage>
</organism>
<dbReference type="CDD" id="cd00179">
    <property type="entry name" value="SynN"/>
    <property type="match status" value="1"/>
</dbReference>
<dbReference type="GO" id="GO:0016020">
    <property type="term" value="C:membrane"/>
    <property type="evidence" value="ECO:0007669"/>
    <property type="project" value="InterPro"/>
</dbReference>
<proteinExistence type="predicted"/>
<dbReference type="SUPFAM" id="SSF47661">
    <property type="entry name" value="t-snare proteins"/>
    <property type="match status" value="1"/>
</dbReference>
<sequence length="231" mass="25806">MDIWHIGIGLLPGSFSHLRDGSNSHTIELSSDGSGAGINLNKFFQDAESIKDELKELESLHQRLQSCHEHIKTLHSARAALKKAKAVKGRLKALELANAANPNLPGCGLGSSSDQTRMSLVDGLRKKLKDSMEGFDKLREKLSSEYKETVQRRYFTAAGENLSGRTADLLISTGENENETFFRKAIQEQGRSVKDMERDRKNSLRLIFQFSVVMLLIVLLIVLWAIKPWVG</sequence>
<evidence type="ECO:0000256" key="1">
    <source>
        <dbReference type="ARBA" id="ARBA00022927"/>
    </source>
</evidence>
<dbReference type="Gramene" id="rna-gnl|WGS:JABURB|Cocit.L1654.1">
    <property type="protein sequence ID" value="cds-KAF7851943.1"/>
    <property type="gene ID" value="gene-BT93_L1654"/>
</dbReference>
<accession>A0A8T0CWF6</accession>
<keyword evidence="2" id="KW-0175">Coiled coil</keyword>
<evidence type="ECO:0000259" key="4">
    <source>
        <dbReference type="SMART" id="SM00503"/>
    </source>
</evidence>
<dbReference type="AlphaFoldDB" id="A0A8T0CWF6"/>
<keyword evidence="3" id="KW-1133">Transmembrane helix</keyword>
<protein>
    <recommendedName>
        <fullName evidence="4">Syntaxin N-terminal domain-containing protein</fullName>
    </recommendedName>
</protein>
<feature type="coiled-coil region" evidence="2">
    <location>
        <begin position="40"/>
        <end position="67"/>
    </location>
</feature>
<evidence type="ECO:0000313" key="6">
    <source>
        <dbReference type="Proteomes" id="UP000806378"/>
    </source>
</evidence>
<dbReference type="Proteomes" id="UP000806378">
    <property type="component" value="Unassembled WGS sequence"/>
</dbReference>
<name>A0A8T0CWF6_CORYI</name>
<evidence type="ECO:0000256" key="3">
    <source>
        <dbReference type="SAM" id="Phobius"/>
    </source>
</evidence>
<keyword evidence="1" id="KW-0813">Transport</keyword>
<evidence type="ECO:0000313" key="5">
    <source>
        <dbReference type="EMBL" id="KAF7851943.1"/>
    </source>
</evidence>
<comment type="caution">
    <text evidence="5">The sequence shown here is derived from an EMBL/GenBank/DDBJ whole genome shotgun (WGS) entry which is preliminary data.</text>
</comment>
<dbReference type="Pfam" id="PF00804">
    <property type="entry name" value="Syntaxin"/>
    <property type="match status" value="1"/>
</dbReference>
<dbReference type="OrthoDB" id="1721651at2759"/>
<keyword evidence="6" id="KW-1185">Reference proteome</keyword>
<dbReference type="EMBL" id="MU089522">
    <property type="protein sequence ID" value="KAF7851943.1"/>
    <property type="molecule type" value="Genomic_DNA"/>
</dbReference>
<dbReference type="Gene3D" id="1.20.58.70">
    <property type="match status" value="1"/>
</dbReference>
<gene>
    <name evidence="5" type="ORF">BT93_L1654</name>
</gene>
<dbReference type="InterPro" id="IPR006011">
    <property type="entry name" value="Syntaxin_N"/>
</dbReference>
<keyword evidence="3" id="KW-0472">Membrane</keyword>
<reference evidence="5" key="1">
    <citation type="submission" date="2020-05" db="EMBL/GenBank/DDBJ databases">
        <title>WGS assembly of Corymbia citriodora subspecies variegata.</title>
        <authorList>
            <person name="Barry K."/>
            <person name="Hundley H."/>
            <person name="Shu S."/>
            <person name="Jenkins J."/>
            <person name="Grimwood J."/>
            <person name="Baten A."/>
        </authorList>
    </citation>
    <scope>NUCLEOTIDE SEQUENCE</scope>
    <source>
        <strain evidence="5">CV2-018</strain>
    </source>
</reference>
<feature type="transmembrane region" description="Helical" evidence="3">
    <location>
        <begin position="206"/>
        <end position="226"/>
    </location>
</feature>
<keyword evidence="1" id="KW-0653">Protein transport</keyword>
<evidence type="ECO:0000256" key="2">
    <source>
        <dbReference type="SAM" id="Coils"/>
    </source>
</evidence>
<feature type="domain" description="Syntaxin N-terminal" evidence="4">
    <location>
        <begin position="35"/>
        <end position="147"/>
    </location>
</feature>
<dbReference type="GO" id="GO:0015031">
    <property type="term" value="P:protein transport"/>
    <property type="evidence" value="ECO:0007669"/>
    <property type="project" value="UniProtKB-KW"/>
</dbReference>
<dbReference type="InterPro" id="IPR010989">
    <property type="entry name" value="SNARE"/>
</dbReference>
<keyword evidence="3" id="KW-0812">Transmembrane</keyword>